<dbReference type="CDD" id="cd05233">
    <property type="entry name" value="SDR_c"/>
    <property type="match status" value="1"/>
</dbReference>
<accession>A0A560MJB5</accession>
<reference evidence="6 7" key="1">
    <citation type="submission" date="2019-06" db="EMBL/GenBank/DDBJ databases">
        <title>Genomic Encyclopedia of Type Strains, Phase IV (KMG-V): Genome sequencing to study the core and pangenomes of soil and plant-associated prokaryotes.</title>
        <authorList>
            <person name="Whitman W."/>
        </authorList>
    </citation>
    <scope>NUCLEOTIDE SEQUENCE [LARGE SCALE GENOMIC DNA]</scope>
    <source>
        <strain evidence="6 7">BR 10355</strain>
    </source>
</reference>
<evidence type="ECO:0000256" key="2">
    <source>
        <dbReference type="ARBA" id="ARBA00023002"/>
    </source>
</evidence>
<evidence type="ECO:0000256" key="3">
    <source>
        <dbReference type="RuleBase" id="RU000363"/>
    </source>
</evidence>
<evidence type="ECO:0000256" key="1">
    <source>
        <dbReference type="ARBA" id="ARBA00006484"/>
    </source>
</evidence>
<dbReference type="PANTHER" id="PTHR43391:SF26">
    <property type="entry name" value="BLL7251 PROTEIN"/>
    <property type="match status" value="1"/>
</dbReference>
<dbReference type="Proteomes" id="UP000321304">
    <property type="component" value="Unassembled WGS sequence"/>
</dbReference>
<dbReference type="OrthoDB" id="4690547at2"/>
<keyword evidence="2" id="KW-0560">Oxidoreductase</keyword>
<evidence type="ECO:0000313" key="7">
    <source>
        <dbReference type="Proteomes" id="UP000321304"/>
    </source>
</evidence>
<dbReference type="RefSeq" id="WP_146984597.1">
    <property type="nucleotide sequence ID" value="NZ_VITY01000001.1"/>
</dbReference>
<feature type="region of interest" description="Disordered" evidence="4">
    <location>
        <begin position="196"/>
        <end position="215"/>
    </location>
</feature>
<dbReference type="EMBL" id="VITY01000001">
    <property type="protein sequence ID" value="TWC07466.1"/>
    <property type="molecule type" value="Genomic_DNA"/>
</dbReference>
<dbReference type="PRINTS" id="PR00080">
    <property type="entry name" value="SDRFAMILY"/>
</dbReference>
<comment type="caution">
    <text evidence="6">The sequence shown here is derived from an EMBL/GenBank/DDBJ whole genome shotgun (WGS) entry which is preliminary data.</text>
</comment>
<feature type="compositionally biased region" description="Basic and acidic residues" evidence="4">
    <location>
        <begin position="196"/>
        <end position="205"/>
    </location>
</feature>
<keyword evidence="7" id="KW-1185">Reference proteome</keyword>
<gene>
    <name evidence="6" type="ORF">FBZ93_101759</name>
</gene>
<sequence>MRELAGKAAFVTGAASGIGLAMAAAFAREGMKVMLADIETGALDKAVDALRARGADVRGVVCDVADPGSVDGAAQASFLAFGKVHVVCNNAGVAGGGGIDRISVDDWRWVIDVNLMGVVHGIRSFLPHIRAHGEGGHIVNTASMAGMNAGLGLSPYAATKFAVVAISEGLSQQLKPLGIGVSVLCPSFVRTRIGESRRNRPERYGPPRQHAPGSPAAALIAEIARRLEAGLDPSLVAAQVLAAIRDDQFYIFTHPGMRAEAEDRFAAILAAMDAVSA</sequence>
<evidence type="ECO:0000313" key="6">
    <source>
        <dbReference type="EMBL" id="TWC07466.1"/>
    </source>
</evidence>
<evidence type="ECO:0000256" key="4">
    <source>
        <dbReference type="SAM" id="MobiDB-lite"/>
    </source>
</evidence>
<dbReference type="PRINTS" id="PR00081">
    <property type="entry name" value="GDHRDH"/>
</dbReference>
<protein>
    <submittedName>
        <fullName evidence="6">NADP-dependent 3-hydroxy acid dehydrogenase YdfG</fullName>
    </submittedName>
</protein>
<dbReference type="InterPro" id="IPR057326">
    <property type="entry name" value="KR_dom"/>
</dbReference>
<dbReference type="InterPro" id="IPR020904">
    <property type="entry name" value="Sc_DH/Rdtase_CS"/>
</dbReference>
<proteinExistence type="inferred from homology"/>
<dbReference type="SUPFAM" id="SSF51735">
    <property type="entry name" value="NAD(P)-binding Rossmann-fold domains"/>
    <property type="match status" value="1"/>
</dbReference>
<dbReference type="InterPro" id="IPR036291">
    <property type="entry name" value="NAD(P)-bd_dom_sf"/>
</dbReference>
<feature type="domain" description="Ketoreductase" evidence="5">
    <location>
        <begin position="7"/>
        <end position="192"/>
    </location>
</feature>
<dbReference type="FunFam" id="3.40.50.720:FF:000084">
    <property type="entry name" value="Short-chain dehydrogenase reductase"/>
    <property type="match status" value="1"/>
</dbReference>
<dbReference type="PANTHER" id="PTHR43391">
    <property type="entry name" value="RETINOL DEHYDROGENASE-RELATED"/>
    <property type="match status" value="1"/>
</dbReference>
<dbReference type="GO" id="GO:0016491">
    <property type="term" value="F:oxidoreductase activity"/>
    <property type="evidence" value="ECO:0007669"/>
    <property type="project" value="UniProtKB-KW"/>
</dbReference>
<evidence type="ECO:0000259" key="5">
    <source>
        <dbReference type="SMART" id="SM00822"/>
    </source>
</evidence>
<comment type="similarity">
    <text evidence="1 3">Belongs to the short-chain dehydrogenases/reductases (SDR) family.</text>
</comment>
<dbReference type="Pfam" id="PF00106">
    <property type="entry name" value="adh_short"/>
    <property type="match status" value="1"/>
</dbReference>
<dbReference type="SMART" id="SM00822">
    <property type="entry name" value="PKS_KR"/>
    <property type="match status" value="1"/>
</dbReference>
<dbReference type="Gene3D" id="3.40.50.720">
    <property type="entry name" value="NAD(P)-binding Rossmann-like Domain"/>
    <property type="match status" value="1"/>
</dbReference>
<name>A0A560MJB5_9BRAD</name>
<organism evidence="6 7">
    <name type="scientific">Bradyrhizobium macuxiense</name>
    <dbReference type="NCBI Taxonomy" id="1755647"/>
    <lineage>
        <taxon>Bacteria</taxon>
        <taxon>Pseudomonadati</taxon>
        <taxon>Pseudomonadota</taxon>
        <taxon>Alphaproteobacteria</taxon>
        <taxon>Hyphomicrobiales</taxon>
        <taxon>Nitrobacteraceae</taxon>
        <taxon>Bradyrhizobium</taxon>
    </lineage>
</organism>
<dbReference type="PROSITE" id="PS00061">
    <property type="entry name" value="ADH_SHORT"/>
    <property type="match status" value="1"/>
</dbReference>
<dbReference type="STRING" id="1755647.AS156_13700"/>
<dbReference type="AlphaFoldDB" id="A0A560MJB5"/>
<dbReference type="InterPro" id="IPR002347">
    <property type="entry name" value="SDR_fam"/>
</dbReference>